<reference key="1">
    <citation type="journal article" date="2000" name="Nature">
        <title>Sequence and analysis of chromosome 1 of the plant Arabidopsis thaliana.</title>
        <authorList>
            <person name="Theologis A."/>
            <person name="Ecker J.R."/>
            <person name="Palm C.J."/>
            <person name="Federspiel N.A."/>
            <person name="Kaul S."/>
            <person name="White O."/>
            <person name="Alonso J."/>
            <person name="Altafi H."/>
            <person name="Araujo R."/>
            <person name="Bowman C.L."/>
            <person name="Brooks S.Y."/>
            <person name="Buehler E."/>
            <person name="Chan A."/>
            <person name="Chao Q."/>
            <person name="Chen H."/>
            <person name="Cheuk R.F."/>
            <person name="Chin C.W."/>
            <person name="Chung M.K."/>
            <person name="Conn L."/>
            <person name="Conway A.B."/>
            <person name="Conway A.R."/>
            <person name="Creasy T.H."/>
            <person name="Dewar K."/>
            <person name="Dunn P."/>
            <person name="Etgu P."/>
            <person name="Feldblyum T.V."/>
            <person name="Feng J."/>
            <person name="Fong B."/>
            <person name="Fujii C.Y."/>
            <person name="Gill J.E."/>
            <person name="Goldsmith A.D."/>
            <person name="Haas B."/>
            <person name="Hansen N.F."/>
            <person name="Hughes B."/>
            <person name="Huizar L."/>
            <person name="Hunter J.L."/>
            <person name="Jenkins J."/>
            <person name="Johnson-Hopson C."/>
            <person name="Khan S."/>
            <person name="Khaykin E."/>
            <person name="Kim C.J."/>
            <person name="Koo H.L."/>
            <person name="Kremenetskaia I."/>
            <person name="Kurtz D.B."/>
            <person name="Kwan A."/>
            <person name="Lam B."/>
            <person name="Langin-Hooper S."/>
            <person name="Lee A."/>
            <person name="Lee J.M."/>
            <person name="Lenz C.A."/>
            <person name="Li J.H."/>
            <person name="Li Y."/>
            <person name="Lin X."/>
            <person name="Liu S.X."/>
            <person name="Liu Z.A."/>
            <person name="Luros J.S."/>
            <person name="Maiti R."/>
            <person name="Marziali A."/>
            <person name="Militscher J."/>
            <person name="Miranda M."/>
            <person name="Nguyen M."/>
            <person name="Nierman W.C."/>
            <person name="Osborne B.I."/>
            <person name="Pai G."/>
            <person name="Peterson J."/>
            <person name="Pham P.K."/>
            <person name="Rizzo M."/>
            <person name="Rooney T."/>
            <person name="Rowley D."/>
            <person name="Sakano H."/>
            <person name="Salzberg S.L."/>
            <person name="Schwartz J.R."/>
            <person name="Shinn P."/>
            <person name="Southwick A.M."/>
            <person name="Sun H."/>
            <person name="Tallon L.J."/>
            <person name="Tambunga G."/>
            <person name="Toriumi M.J."/>
            <person name="Town C.D."/>
            <person name="Utterback T."/>
            <person name="Van Aken S."/>
            <person name="Vaysberg M."/>
            <person name="Vysotskaia V.S."/>
            <person name="Walker M."/>
            <person name="Wu D."/>
            <person name="Yu G."/>
            <person name="Fraser C.M."/>
            <person name="Venter J.C."/>
            <person name="Davis R.W."/>
        </authorList>
    </citation>
    <scope>NUCLEOTIDE SEQUENCE [LARGE SCALE GENOMIC DNA]</scope>
    <source>
        <strain>cv. Columbia</strain>
    </source>
</reference>
<feature type="compositionally biased region" description="Polar residues" evidence="1">
    <location>
        <begin position="126"/>
        <end position="138"/>
    </location>
</feature>
<feature type="domain" description="Reverse transcriptase Ty1/copia-type" evidence="2">
    <location>
        <begin position="315"/>
        <end position="405"/>
    </location>
</feature>
<sequence>MKIWLQSLDLPTKGTRPLQRDQDYDSNTEKVSTTLFTPDDFPPLPVSSRAVVIPESGEQSSECTTGFDPASIGNNSTSSPPGTPTATQASSTSSEKSKTPTSIPSTPTTPQRSSTESTETPMSSPVITQPSPSASSIPTMHAATSSASTSQQSSVASNKSTTDVVQIQEASPKSTAPCIEAPVEKQPTHTMVTRSKAGIHKPNPRYALMLHKVSYPEPKTVTAAMKDEGWNNAMHEEMDNYKEAQTWSLIPYTPDMHVLGCKWVFRTKLNADGSLDKLKARIVAKGYDQEEGIDYLETYSSVVRTATVSQSDPSLFVYIKNKDIILLLLYVDDMAITGNSSTALSNLLDELNKQFRMKDMGKLHYFLGIQAHYHSGGLFLSQQKYVEDLLITASMADCAPMPTPLPLQLNKVPNQDEQFSDQRYFRSLAGKLQYLTLTRPDIQFAVNYVCQKMHSPTVSDYHLLKRILRYVKGTTTMGISFAKDTDCTVRAYSDSDYGGCKRTRRSTAGFCTFFGSNIISWCSQKQETVARSSTEAEYRALSDAAAEITWLCKVLKELQIPLHTAPELYADNLSSIYLTANPSFHKRSKHFETHYHYVRERVALGSLTVKHIPSHVQLADIFTKSLPVGAFTTLRFKLDVCCPPTPSLRGTISETDHCKVMWLQKKRMRRSRQKLSKYNLDLRKVKSKRY</sequence>
<dbReference type="AlphaFoldDB" id="Q9FX17"/>
<proteinExistence type="predicted"/>
<feature type="region of interest" description="Disordered" evidence="1">
    <location>
        <begin position="1"/>
        <end position="182"/>
    </location>
</feature>
<protein>
    <submittedName>
        <fullName evidence="3">F12G12.9 protein</fullName>
    </submittedName>
</protein>
<name>Q9FX17_ARATH</name>
<dbReference type="PANTHER" id="PTHR11439">
    <property type="entry name" value="GAG-POL-RELATED RETROTRANSPOSON"/>
    <property type="match status" value="1"/>
</dbReference>
<dbReference type="InterPro" id="IPR013103">
    <property type="entry name" value="RVT_2"/>
</dbReference>
<dbReference type="EMBL" id="AC015446">
    <property type="protein sequence ID" value="AAG12528.1"/>
    <property type="molecule type" value="Genomic_DNA"/>
</dbReference>
<accession>Q9FX17</accession>
<feature type="compositionally biased region" description="Low complexity" evidence="1">
    <location>
        <begin position="142"/>
        <end position="157"/>
    </location>
</feature>
<evidence type="ECO:0000259" key="2">
    <source>
        <dbReference type="Pfam" id="PF07727"/>
    </source>
</evidence>
<dbReference type="PANTHER" id="PTHR11439:SF524">
    <property type="entry name" value="RNA-DIRECTED DNA POLYMERASE, PROTEIN KINASE RLK-PELLE-DLSV FAMILY"/>
    <property type="match status" value="1"/>
</dbReference>
<dbReference type="CDD" id="cd09272">
    <property type="entry name" value="RNase_HI_RT_Ty1"/>
    <property type="match status" value="1"/>
</dbReference>
<feature type="domain" description="Reverse transcriptase Ty1/copia-type" evidence="2">
    <location>
        <begin position="245"/>
        <end position="308"/>
    </location>
</feature>
<dbReference type="SUPFAM" id="SSF56672">
    <property type="entry name" value="DNA/RNA polymerases"/>
    <property type="match status" value="1"/>
</dbReference>
<gene>
    <name evidence="3" type="primary">F12G12.9</name>
</gene>
<dbReference type="ExpressionAtlas" id="Q9FX17">
    <property type="expression patterns" value="baseline and differential"/>
</dbReference>
<dbReference type="PIR" id="H86464">
    <property type="entry name" value="H86464"/>
</dbReference>
<organism evidence="3">
    <name type="scientific">Arabidopsis thaliana</name>
    <name type="common">Mouse-ear cress</name>
    <dbReference type="NCBI Taxonomy" id="3702"/>
    <lineage>
        <taxon>Eukaryota</taxon>
        <taxon>Viridiplantae</taxon>
        <taxon>Streptophyta</taxon>
        <taxon>Embryophyta</taxon>
        <taxon>Tracheophyta</taxon>
        <taxon>Spermatophyta</taxon>
        <taxon>Magnoliopsida</taxon>
        <taxon>eudicotyledons</taxon>
        <taxon>Gunneridae</taxon>
        <taxon>Pentapetalae</taxon>
        <taxon>rosids</taxon>
        <taxon>malvids</taxon>
        <taxon>Brassicales</taxon>
        <taxon>Brassicaceae</taxon>
        <taxon>Camelineae</taxon>
        <taxon>Arabidopsis</taxon>
    </lineage>
</organism>
<reference evidence="3" key="2">
    <citation type="submission" date="2000-09" db="EMBL/GenBank/DDBJ databases">
        <authorList>
            <person name="Federspiel N.A."/>
            <person name="Palm C.J."/>
            <person name="Conway A.B."/>
            <person name="Conn L."/>
            <person name="Hansen N.F."/>
            <person name="Altafi H."/>
            <person name="Nguyen M."/>
            <person name="Lam B."/>
            <person name="Southwick A."/>
            <person name="Miranda M."/>
            <person name="Brooks S."/>
            <person name="Buehler E."/>
            <person name="Chao Q."/>
            <person name="Chin C."/>
            <person name="Chiou J."/>
            <person name="Choi E."/>
            <person name="Gonzalez A."/>
            <person name="Howng B."/>
            <person name="Johnson-Hopson C."/>
            <person name="Khan S."/>
            <person name="Kim C."/>
            <person name="Koo T."/>
            <person name="Lee J.M."/>
            <person name="Lenz C."/>
            <person name="Liu A."/>
            <person name="Liu S."/>
            <person name="Mukharsky N."/>
            <person name="Pham P."/>
            <person name="Sakano H."/>
            <person name="Shinn P."/>
            <person name="Toriumi M."/>
            <person name="Vaysberg M."/>
            <person name="Yu G."/>
            <person name="Ecker J."/>
            <person name="Theologis A."/>
            <person name="Davis R.W."/>
        </authorList>
    </citation>
    <scope>NUCLEOTIDE SEQUENCE</scope>
</reference>
<feature type="compositionally biased region" description="Polar residues" evidence="1">
    <location>
        <begin position="158"/>
        <end position="174"/>
    </location>
</feature>
<dbReference type="Pfam" id="PF07727">
    <property type="entry name" value="RVT_2"/>
    <property type="match status" value="2"/>
</dbReference>
<feature type="compositionally biased region" description="Low complexity" evidence="1">
    <location>
        <begin position="76"/>
        <end position="125"/>
    </location>
</feature>
<evidence type="ECO:0000256" key="1">
    <source>
        <dbReference type="SAM" id="MobiDB-lite"/>
    </source>
</evidence>
<evidence type="ECO:0000313" key="3">
    <source>
        <dbReference type="EMBL" id="AAG12528.1"/>
    </source>
</evidence>
<dbReference type="InterPro" id="IPR043502">
    <property type="entry name" value="DNA/RNA_pol_sf"/>
</dbReference>